<dbReference type="PROSITE" id="PS00373">
    <property type="entry name" value="GART"/>
    <property type="match status" value="1"/>
</dbReference>
<dbReference type="Proteomes" id="UP001213623">
    <property type="component" value="Chromosome 1"/>
</dbReference>
<dbReference type="Gene3D" id="3.40.50.170">
    <property type="entry name" value="Formyl transferase, N-terminal domain"/>
    <property type="match status" value="1"/>
</dbReference>
<accession>A0AAF0EGQ7</accession>
<dbReference type="Pfam" id="PF00551">
    <property type="entry name" value="Formyl_trans_N"/>
    <property type="match status" value="2"/>
</dbReference>
<evidence type="ECO:0000313" key="12">
    <source>
        <dbReference type="Proteomes" id="UP001213623"/>
    </source>
</evidence>
<evidence type="ECO:0000256" key="2">
    <source>
        <dbReference type="ARBA" id="ARBA00012254"/>
    </source>
</evidence>
<keyword evidence="4" id="KW-0658">Purine biosynthesis</keyword>
<dbReference type="InterPro" id="IPR029006">
    <property type="entry name" value="ADF-H/Gelsolin-like_dom_sf"/>
</dbReference>
<dbReference type="NCBIfam" id="TIGR00639">
    <property type="entry name" value="PurN"/>
    <property type="match status" value="1"/>
</dbReference>
<dbReference type="InterPro" id="IPR001555">
    <property type="entry name" value="GART_AS"/>
</dbReference>
<evidence type="ECO:0000256" key="3">
    <source>
        <dbReference type="ARBA" id="ARBA00022679"/>
    </source>
</evidence>
<name>A0AAF0EGQ7_9BASI</name>
<dbReference type="CDD" id="cd08645">
    <property type="entry name" value="FMT_core_GART"/>
    <property type="match status" value="1"/>
</dbReference>
<feature type="region of interest" description="Disordered" evidence="9">
    <location>
        <begin position="97"/>
        <end position="128"/>
    </location>
</feature>
<dbReference type="Gene3D" id="3.40.20.10">
    <property type="entry name" value="Severin"/>
    <property type="match status" value="1"/>
</dbReference>
<protein>
    <recommendedName>
        <fullName evidence="2">phosphoribosylglycinamide formyltransferase 1</fullName>
        <ecNumber evidence="2">2.1.2.2</ecNumber>
    </recommendedName>
    <alternativeName>
        <fullName evidence="7">5'-phosphoribosylglycinamide transformylase</fullName>
    </alternativeName>
    <alternativeName>
        <fullName evidence="6">GAR transformylase</fullName>
    </alternativeName>
</protein>
<comment type="similarity">
    <text evidence="5">Belongs to the GART family.</text>
</comment>
<dbReference type="PANTHER" id="PTHR43369:SF2">
    <property type="entry name" value="PHOSPHORIBOSYLGLYCINAMIDE FORMYLTRANSFERASE"/>
    <property type="match status" value="1"/>
</dbReference>
<feature type="compositionally biased region" description="Polar residues" evidence="9">
    <location>
        <begin position="1"/>
        <end position="17"/>
    </location>
</feature>
<keyword evidence="12" id="KW-1185">Reference proteome</keyword>
<reference evidence="11" key="1">
    <citation type="submission" date="2023-03" db="EMBL/GenBank/DDBJ databases">
        <title>Mating type loci evolution in Malassezia.</title>
        <authorList>
            <person name="Coelho M.A."/>
        </authorList>
    </citation>
    <scope>NUCLEOTIDE SEQUENCE</scope>
    <source>
        <strain evidence="11">CBS 9557</strain>
    </source>
</reference>
<evidence type="ECO:0000256" key="6">
    <source>
        <dbReference type="ARBA" id="ARBA00041324"/>
    </source>
</evidence>
<evidence type="ECO:0000256" key="9">
    <source>
        <dbReference type="SAM" id="MobiDB-lite"/>
    </source>
</evidence>
<evidence type="ECO:0000313" key="11">
    <source>
        <dbReference type="EMBL" id="WFD25189.1"/>
    </source>
</evidence>
<dbReference type="HAMAP" id="MF_01930">
    <property type="entry name" value="PurN"/>
    <property type="match status" value="1"/>
</dbReference>
<gene>
    <name evidence="11" type="primary">ade5</name>
    <name evidence="11" type="ORF">MNAN1_000155</name>
</gene>
<dbReference type="EC" id="2.1.2.2" evidence="2"/>
<feature type="compositionally biased region" description="Low complexity" evidence="9">
    <location>
        <begin position="104"/>
        <end position="118"/>
    </location>
</feature>
<comment type="catalytic activity">
    <reaction evidence="8">
        <text>N(1)-(5-phospho-beta-D-ribosyl)glycinamide + (6R)-10-formyltetrahydrofolate = N(2)-formyl-N(1)-(5-phospho-beta-D-ribosyl)glycinamide + (6S)-5,6,7,8-tetrahydrofolate + H(+)</text>
        <dbReference type="Rhea" id="RHEA:15053"/>
        <dbReference type="ChEBI" id="CHEBI:15378"/>
        <dbReference type="ChEBI" id="CHEBI:57453"/>
        <dbReference type="ChEBI" id="CHEBI:143788"/>
        <dbReference type="ChEBI" id="CHEBI:147286"/>
        <dbReference type="ChEBI" id="CHEBI:195366"/>
        <dbReference type="EC" id="2.1.2.2"/>
    </reaction>
</comment>
<dbReference type="InterPro" id="IPR004607">
    <property type="entry name" value="GART"/>
</dbReference>
<feature type="domain" description="Formyl transferase N-terminal" evidence="10">
    <location>
        <begin position="262"/>
        <end position="346"/>
    </location>
</feature>
<evidence type="ECO:0000256" key="8">
    <source>
        <dbReference type="ARBA" id="ARBA00047664"/>
    </source>
</evidence>
<feature type="domain" description="Formyl transferase N-terminal" evidence="10">
    <location>
        <begin position="132"/>
        <end position="246"/>
    </location>
</feature>
<dbReference type="GO" id="GO:0006189">
    <property type="term" value="P:'de novo' IMP biosynthetic process"/>
    <property type="evidence" value="ECO:0007669"/>
    <property type="project" value="InterPro"/>
</dbReference>
<dbReference type="AlphaFoldDB" id="A0AAF0EGQ7"/>
<feature type="region of interest" description="Disordered" evidence="9">
    <location>
        <begin position="1"/>
        <end position="76"/>
    </location>
</feature>
<evidence type="ECO:0000256" key="5">
    <source>
        <dbReference type="ARBA" id="ARBA00038440"/>
    </source>
</evidence>
<dbReference type="GO" id="GO:0004644">
    <property type="term" value="F:phosphoribosylglycinamide formyltransferase activity"/>
    <property type="evidence" value="ECO:0007669"/>
    <property type="project" value="UniProtKB-EC"/>
</dbReference>
<comment type="pathway">
    <text evidence="1">Purine metabolism; IMP biosynthesis via de novo pathway; N(2)-formyl-N(1)-(5-phospho-D-ribosyl)glycinamide from N(1)-(5-phospho-D-ribosyl)glycinamide (10-formyl THF route): step 1/1.</text>
</comment>
<dbReference type="SUPFAM" id="SSF53328">
    <property type="entry name" value="Formyltransferase"/>
    <property type="match status" value="1"/>
</dbReference>
<dbReference type="EMBL" id="CP119892">
    <property type="protein sequence ID" value="WFD25189.1"/>
    <property type="molecule type" value="Genomic_DNA"/>
</dbReference>
<dbReference type="PANTHER" id="PTHR43369">
    <property type="entry name" value="PHOSPHORIBOSYLGLYCINAMIDE FORMYLTRANSFERASE"/>
    <property type="match status" value="1"/>
</dbReference>
<evidence type="ECO:0000259" key="10">
    <source>
        <dbReference type="Pfam" id="PF00551"/>
    </source>
</evidence>
<proteinExistence type="inferred from homology"/>
<organism evidence="11 12">
    <name type="scientific">Malassezia nana</name>
    <dbReference type="NCBI Taxonomy" id="180528"/>
    <lineage>
        <taxon>Eukaryota</taxon>
        <taxon>Fungi</taxon>
        <taxon>Dikarya</taxon>
        <taxon>Basidiomycota</taxon>
        <taxon>Ustilaginomycotina</taxon>
        <taxon>Malasseziomycetes</taxon>
        <taxon>Malasseziales</taxon>
        <taxon>Malasseziaceae</taxon>
        <taxon>Malassezia</taxon>
    </lineage>
</organism>
<evidence type="ECO:0000256" key="1">
    <source>
        <dbReference type="ARBA" id="ARBA00005054"/>
    </source>
</evidence>
<dbReference type="InterPro" id="IPR002376">
    <property type="entry name" value="Formyl_transf_N"/>
</dbReference>
<keyword evidence="3 11" id="KW-0808">Transferase</keyword>
<dbReference type="GO" id="GO:0005737">
    <property type="term" value="C:cytoplasm"/>
    <property type="evidence" value="ECO:0007669"/>
    <property type="project" value="TreeGrafter"/>
</dbReference>
<dbReference type="SUPFAM" id="SSF55753">
    <property type="entry name" value="Actin depolymerizing proteins"/>
    <property type="match status" value="1"/>
</dbReference>
<dbReference type="InterPro" id="IPR036477">
    <property type="entry name" value="Formyl_transf_N_sf"/>
</dbReference>
<evidence type="ECO:0000256" key="4">
    <source>
        <dbReference type="ARBA" id="ARBA00022755"/>
    </source>
</evidence>
<evidence type="ECO:0000256" key="7">
    <source>
        <dbReference type="ARBA" id="ARBA00041682"/>
    </source>
</evidence>
<sequence length="700" mass="74213">MGTPESNFAATPRSQSLLARYGGENGPTGHASAGDSGEPVSLSSFIGGKAKAAPLGKLEGDGRTYTGESAPEDFQRLPGLANESSLASFLAKREQELHPELSRAAADAPATDAAAPATDKPRLPKRNTTGKEMVVLISGSGSNLQALIDATCGASPRIPQAHIGRVISNRKNAYGLERAKNVEPPIPTLVHSLKTYQTRNPGKTRDDYDLVLADKVLGDGPVPDLVVLAGFMHIVSETFLSAMGHGTSLENPPAFARRPSHPVPIINLHPALPGAFDGAHAIERAYEAFQQGQIEHTGVMVHEVVAEVDRGAPVLVRPVPIQKDDSLDDLESRMHAVEHGLLVEAVAEILAGTRTLTTTAPAPAPSLQESNLSFFRLDAQGHETPLTKPLVVYEDDIVWTQGSSPMVWLGRHATQSLPAQAQACVESGHMERQGLESAAFLQAAGGLLVTMLGARDAAPAPRRLFVVRSESGGTFIDEAPVCAASLCTAFSVVLHTPDGVHVWHGIGSDDVQRQRAVEWAERLAPKQQSIDTAALAAQVGGGDMADGWHHRHRASLAPDARQPLLYAPASAPTPVPFAWARVPSDQVVVIDARIEIYVLIGAHARDDPAACARALDRAAALATDPHTKSISVPVHVIEAPSLVPLDLRVLARDTWNERVSVDDAMPPSLVLLRVRSLAEARAALAKRAGPVEGRPGIAFL</sequence>